<comment type="caution">
    <text evidence="2">The sequence shown here is derived from an EMBL/GenBank/DDBJ whole genome shotgun (WGS) entry which is preliminary data.</text>
</comment>
<gene>
    <name evidence="2" type="ORF">TNCT_598061</name>
</gene>
<dbReference type="AlphaFoldDB" id="A0A8X6F1E4"/>
<name>A0A8X6F1E4_TRICU</name>
<organism evidence="2 3">
    <name type="scientific">Trichonephila clavata</name>
    <name type="common">Joro spider</name>
    <name type="synonym">Nephila clavata</name>
    <dbReference type="NCBI Taxonomy" id="2740835"/>
    <lineage>
        <taxon>Eukaryota</taxon>
        <taxon>Metazoa</taxon>
        <taxon>Ecdysozoa</taxon>
        <taxon>Arthropoda</taxon>
        <taxon>Chelicerata</taxon>
        <taxon>Arachnida</taxon>
        <taxon>Araneae</taxon>
        <taxon>Araneomorphae</taxon>
        <taxon>Entelegynae</taxon>
        <taxon>Araneoidea</taxon>
        <taxon>Nephilidae</taxon>
        <taxon>Trichonephila</taxon>
    </lineage>
</organism>
<evidence type="ECO:0000256" key="1">
    <source>
        <dbReference type="SAM" id="MobiDB-lite"/>
    </source>
</evidence>
<reference evidence="2" key="1">
    <citation type="submission" date="2020-07" db="EMBL/GenBank/DDBJ databases">
        <title>Multicomponent nature underlies the extraordinary mechanical properties of spider dragline silk.</title>
        <authorList>
            <person name="Kono N."/>
            <person name="Nakamura H."/>
            <person name="Mori M."/>
            <person name="Yoshida Y."/>
            <person name="Ohtoshi R."/>
            <person name="Malay A.D."/>
            <person name="Moran D.A.P."/>
            <person name="Tomita M."/>
            <person name="Numata K."/>
            <person name="Arakawa K."/>
        </authorList>
    </citation>
    <scope>NUCLEOTIDE SEQUENCE</scope>
</reference>
<protein>
    <submittedName>
        <fullName evidence="2">Uncharacterized protein</fullName>
    </submittedName>
</protein>
<accession>A0A8X6F1E4</accession>
<keyword evidence="3" id="KW-1185">Reference proteome</keyword>
<feature type="region of interest" description="Disordered" evidence="1">
    <location>
        <begin position="76"/>
        <end position="102"/>
    </location>
</feature>
<sequence length="142" mass="16519">MDDCNSKREFLICSCVSGKIKNISRMPSRNNGRFARLQVALGQHLCLWYYTDAQQNNGRTYLLPQSNRRGATRRVADDSGNMQHSPHSQHIRSRSSFKNEKEHLARKFRRTRVSCLIHFTEKSSNLIFNCPHSVQLQSFYLS</sequence>
<evidence type="ECO:0000313" key="2">
    <source>
        <dbReference type="EMBL" id="GFQ68333.1"/>
    </source>
</evidence>
<dbReference type="EMBL" id="BMAO01030476">
    <property type="protein sequence ID" value="GFQ68333.1"/>
    <property type="molecule type" value="Genomic_DNA"/>
</dbReference>
<evidence type="ECO:0000313" key="3">
    <source>
        <dbReference type="Proteomes" id="UP000887116"/>
    </source>
</evidence>
<proteinExistence type="predicted"/>
<dbReference type="Proteomes" id="UP000887116">
    <property type="component" value="Unassembled WGS sequence"/>
</dbReference>